<dbReference type="Proteomes" id="UP001143480">
    <property type="component" value="Unassembled WGS sequence"/>
</dbReference>
<evidence type="ECO:0000256" key="7">
    <source>
        <dbReference type="SAM" id="Phobius"/>
    </source>
</evidence>
<keyword evidence="2" id="KW-0813">Transport</keyword>
<feature type="transmembrane region" description="Helical" evidence="7">
    <location>
        <begin position="432"/>
        <end position="457"/>
    </location>
</feature>
<name>A0A9W6KEM9_9ACTN</name>
<accession>A0A9W6KEM9</accession>
<evidence type="ECO:0000256" key="5">
    <source>
        <dbReference type="ARBA" id="ARBA00022989"/>
    </source>
</evidence>
<proteinExistence type="predicted"/>
<feature type="transmembrane region" description="Helical" evidence="7">
    <location>
        <begin position="17"/>
        <end position="35"/>
    </location>
</feature>
<dbReference type="SUPFAM" id="SSF103473">
    <property type="entry name" value="MFS general substrate transporter"/>
    <property type="match status" value="1"/>
</dbReference>
<comment type="subcellular location">
    <subcellularLocation>
        <location evidence="1">Cell membrane</location>
        <topology evidence="1">Multi-pass membrane protein</topology>
    </subcellularLocation>
</comment>
<dbReference type="InterPro" id="IPR036259">
    <property type="entry name" value="MFS_trans_sf"/>
</dbReference>
<evidence type="ECO:0000256" key="6">
    <source>
        <dbReference type="ARBA" id="ARBA00023136"/>
    </source>
</evidence>
<dbReference type="RefSeq" id="WP_271188908.1">
    <property type="nucleotide sequence ID" value="NZ_BSFP01000003.1"/>
</dbReference>
<dbReference type="Gene3D" id="1.20.1720.10">
    <property type="entry name" value="Multidrug resistance protein D"/>
    <property type="match status" value="1"/>
</dbReference>
<dbReference type="GO" id="GO:0005886">
    <property type="term" value="C:plasma membrane"/>
    <property type="evidence" value="ECO:0007669"/>
    <property type="project" value="UniProtKB-SubCell"/>
</dbReference>
<keyword evidence="4 7" id="KW-0812">Transmembrane</keyword>
<feature type="transmembrane region" description="Helical" evidence="7">
    <location>
        <begin position="334"/>
        <end position="354"/>
    </location>
</feature>
<reference evidence="9" key="1">
    <citation type="journal article" date="2014" name="Int. J. Syst. Evol. Microbiol.">
        <title>Complete genome sequence of Corynebacterium casei LMG S-19264T (=DSM 44701T), isolated from a smear-ripened cheese.</title>
        <authorList>
            <consortium name="US DOE Joint Genome Institute (JGI-PGF)"/>
            <person name="Walter F."/>
            <person name="Albersmeier A."/>
            <person name="Kalinowski J."/>
            <person name="Ruckert C."/>
        </authorList>
    </citation>
    <scope>NUCLEOTIDE SEQUENCE</scope>
    <source>
        <strain evidence="9">VKM Ac-1321</strain>
    </source>
</reference>
<dbReference type="InterPro" id="IPR011701">
    <property type="entry name" value="MFS"/>
</dbReference>
<keyword evidence="10" id="KW-1185">Reference proteome</keyword>
<feature type="domain" description="Major facilitator superfamily (MFS) profile" evidence="8">
    <location>
        <begin position="17"/>
        <end position="461"/>
    </location>
</feature>
<dbReference type="CDD" id="cd17321">
    <property type="entry name" value="MFS_MMR_MDR_like"/>
    <property type="match status" value="1"/>
</dbReference>
<feature type="transmembrane region" description="Helical" evidence="7">
    <location>
        <begin position="306"/>
        <end position="327"/>
    </location>
</feature>
<comment type="caution">
    <text evidence="9">The sequence shown here is derived from an EMBL/GenBank/DDBJ whole genome shotgun (WGS) entry which is preliminary data.</text>
</comment>
<dbReference type="PRINTS" id="PR01036">
    <property type="entry name" value="TCRTETB"/>
</dbReference>
<sequence length="480" mass="49337">MAPENTAPALSKTQRRVVAVTAVAGMMVTLDSLIVTTALDAIRSALHASVAELEWTVTAYVLAFAVLLMTAAALGDRFGRRRMFITGLAVFAAASAGCALAPNVATLIAARAVQGAGAALVMPLTLALLGTAIPAARRAAALGVFSSVAGLAVPVGPLLGGAVVTGVSWPWIFWINVPVALVLIPIGRRSLEESFGPRAKLDLAGVLLATLAALGLVWALVRGNTAGWGSTEVVSTFVAGLLLALAFVWWQQRAPEPMLPLHLFRSRAFSAGNAAIFFHWGSALGALFFMAQFLQTGLNFSPMRAGFGLMPWGAIAFIVPQVAGAFIRRIGERPFIIAGLGLHAAAMAWIAVIADPGMAYWRLIAPLVLSGAGVAMSLPATQSAALSGVEPRDVGKASGAYSTMRQLGGALGVAVVVAAFAEYGGYESIQAFGHGFTAAMIACTVLSLAGAVSGLAAPGGAWPARSPAVRLEPAREPAHD</sequence>
<feature type="transmembrane region" description="Helical" evidence="7">
    <location>
        <begin position="171"/>
        <end position="191"/>
    </location>
</feature>
<feature type="transmembrane region" description="Helical" evidence="7">
    <location>
        <begin position="116"/>
        <end position="133"/>
    </location>
</feature>
<evidence type="ECO:0000313" key="9">
    <source>
        <dbReference type="EMBL" id="GLK99249.1"/>
    </source>
</evidence>
<feature type="transmembrane region" description="Helical" evidence="7">
    <location>
        <begin position="271"/>
        <end position="294"/>
    </location>
</feature>
<reference evidence="9" key="2">
    <citation type="submission" date="2023-01" db="EMBL/GenBank/DDBJ databases">
        <authorList>
            <person name="Sun Q."/>
            <person name="Evtushenko L."/>
        </authorList>
    </citation>
    <scope>NUCLEOTIDE SEQUENCE</scope>
    <source>
        <strain evidence="9">VKM Ac-1321</strain>
    </source>
</reference>
<gene>
    <name evidence="9" type="ORF">GCM10017581_009900</name>
</gene>
<evidence type="ECO:0000256" key="3">
    <source>
        <dbReference type="ARBA" id="ARBA00022475"/>
    </source>
</evidence>
<feature type="transmembrane region" description="Helical" evidence="7">
    <location>
        <begin position="140"/>
        <end position="159"/>
    </location>
</feature>
<feature type="transmembrane region" description="Helical" evidence="7">
    <location>
        <begin position="360"/>
        <end position="386"/>
    </location>
</feature>
<feature type="transmembrane region" description="Helical" evidence="7">
    <location>
        <begin position="87"/>
        <end position="110"/>
    </location>
</feature>
<evidence type="ECO:0000259" key="8">
    <source>
        <dbReference type="PROSITE" id="PS50850"/>
    </source>
</evidence>
<evidence type="ECO:0000313" key="10">
    <source>
        <dbReference type="Proteomes" id="UP001143480"/>
    </source>
</evidence>
<dbReference type="AlphaFoldDB" id="A0A9W6KEM9"/>
<dbReference type="PANTHER" id="PTHR42718:SF46">
    <property type="entry name" value="BLR6921 PROTEIN"/>
    <property type="match status" value="1"/>
</dbReference>
<evidence type="ECO:0000256" key="1">
    <source>
        <dbReference type="ARBA" id="ARBA00004651"/>
    </source>
</evidence>
<dbReference type="PANTHER" id="PTHR42718">
    <property type="entry name" value="MAJOR FACILITATOR SUPERFAMILY MULTIDRUG TRANSPORTER MFSC"/>
    <property type="match status" value="1"/>
</dbReference>
<dbReference type="EMBL" id="BSFP01000003">
    <property type="protein sequence ID" value="GLK99249.1"/>
    <property type="molecule type" value="Genomic_DNA"/>
</dbReference>
<dbReference type="InterPro" id="IPR020846">
    <property type="entry name" value="MFS_dom"/>
</dbReference>
<dbReference type="PROSITE" id="PS50850">
    <property type="entry name" value="MFS"/>
    <property type="match status" value="1"/>
</dbReference>
<protein>
    <submittedName>
        <fullName evidence="9">MFS transporter</fullName>
    </submittedName>
</protein>
<dbReference type="NCBIfam" id="TIGR00711">
    <property type="entry name" value="efflux_EmrB"/>
    <property type="match status" value="1"/>
</dbReference>
<evidence type="ECO:0000256" key="2">
    <source>
        <dbReference type="ARBA" id="ARBA00022448"/>
    </source>
</evidence>
<evidence type="ECO:0000256" key="4">
    <source>
        <dbReference type="ARBA" id="ARBA00022692"/>
    </source>
</evidence>
<dbReference type="GO" id="GO:0022857">
    <property type="term" value="F:transmembrane transporter activity"/>
    <property type="evidence" value="ECO:0007669"/>
    <property type="project" value="InterPro"/>
</dbReference>
<organism evidence="9 10">
    <name type="scientific">Dactylosporangium matsuzakiense</name>
    <dbReference type="NCBI Taxonomy" id="53360"/>
    <lineage>
        <taxon>Bacteria</taxon>
        <taxon>Bacillati</taxon>
        <taxon>Actinomycetota</taxon>
        <taxon>Actinomycetes</taxon>
        <taxon>Micromonosporales</taxon>
        <taxon>Micromonosporaceae</taxon>
        <taxon>Dactylosporangium</taxon>
    </lineage>
</organism>
<dbReference type="Pfam" id="PF07690">
    <property type="entry name" value="MFS_1"/>
    <property type="match status" value="1"/>
</dbReference>
<feature type="transmembrane region" description="Helical" evidence="7">
    <location>
        <begin position="55"/>
        <end position="75"/>
    </location>
</feature>
<dbReference type="Gene3D" id="1.20.1250.20">
    <property type="entry name" value="MFS general substrate transporter like domains"/>
    <property type="match status" value="1"/>
</dbReference>
<keyword evidence="6 7" id="KW-0472">Membrane</keyword>
<feature type="transmembrane region" description="Helical" evidence="7">
    <location>
        <begin position="407"/>
        <end position="426"/>
    </location>
</feature>
<keyword evidence="5 7" id="KW-1133">Transmembrane helix</keyword>
<keyword evidence="3" id="KW-1003">Cell membrane</keyword>
<feature type="transmembrane region" description="Helical" evidence="7">
    <location>
        <begin position="203"/>
        <end position="221"/>
    </location>
</feature>
<feature type="transmembrane region" description="Helical" evidence="7">
    <location>
        <begin position="233"/>
        <end position="250"/>
    </location>
</feature>
<dbReference type="InterPro" id="IPR004638">
    <property type="entry name" value="EmrB-like"/>
</dbReference>